<keyword evidence="3" id="KW-1185">Reference proteome</keyword>
<feature type="compositionally biased region" description="Low complexity" evidence="1">
    <location>
        <begin position="87"/>
        <end position="96"/>
    </location>
</feature>
<dbReference type="EMBL" id="CM029039">
    <property type="protein sequence ID" value="KAG2642376.1"/>
    <property type="molecule type" value="Genomic_DNA"/>
</dbReference>
<sequence>MACEPAAAATPRRRLPRLSRTRLLAVIPTPSLPSSLRRCLAGSAPLGRAGAGLRGGPPAAARSASARPAAEAACEPAVGRTGGRGGSSSPSSSAPSTPAPRRPPHSRPPSRVPSGGGWPDPRPPARGHDGGGSRGGPLPQGAAMAGGLRSAVTWWPSSPSRPVAAVQPNHLAASGS</sequence>
<gene>
    <name evidence="2" type="ORF">PVAP13_2KG223260</name>
</gene>
<dbReference type="AlphaFoldDB" id="A0A8T0W912"/>
<name>A0A8T0W912_PANVG</name>
<organism evidence="2 3">
    <name type="scientific">Panicum virgatum</name>
    <name type="common">Blackwell switchgrass</name>
    <dbReference type="NCBI Taxonomy" id="38727"/>
    <lineage>
        <taxon>Eukaryota</taxon>
        <taxon>Viridiplantae</taxon>
        <taxon>Streptophyta</taxon>
        <taxon>Embryophyta</taxon>
        <taxon>Tracheophyta</taxon>
        <taxon>Spermatophyta</taxon>
        <taxon>Magnoliopsida</taxon>
        <taxon>Liliopsida</taxon>
        <taxon>Poales</taxon>
        <taxon>Poaceae</taxon>
        <taxon>PACMAD clade</taxon>
        <taxon>Panicoideae</taxon>
        <taxon>Panicodae</taxon>
        <taxon>Paniceae</taxon>
        <taxon>Panicinae</taxon>
        <taxon>Panicum</taxon>
        <taxon>Panicum sect. Hiantes</taxon>
    </lineage>
</organism>
<evidence type="ECO:0000313" key="2">
    <source>
        <dbReference type="EMBL" id="KAG2642376.1"/>
    </source>
</evidence>
<feature type="region of interest" description="Disordered" evidence="1">
    <location>
        <begin position="45"/>
        <end position="176"/>
    </location>
</feature>
<protein>
    <submittedName>
        <fullName evidence="2">Uncharacterized protein</fullName>
    </submittedName>
</protein>
<evidence type="ECO:0000313" key="3">
    <source>
        <dbReference type="Proteomes" id="UP000823388"/>
    </source>
</evidence>
<proteinExistence type="predicted"/>
<comment type="caution">
    <text evidence="2">The sequence shown here is derived from an EMBL/GenBank/DDBJ whole genome shotgun (WGS) entry which is preliminary data.</text>
</comment>
<feature type="compositionally biased region" description="Low complexity" evidence="1">
    <location>
        <begin position="56"/>
        <end position="79"/>
    </location>
</feature>
<accession>A0A8T0W912</accession>
<dbReference type="Proteomes" id="UP000823388">
    <property type="component" value="Chromosome 2K"/>
</dbReference>
<evidence type="ECO:0000256" key="1">
    <source>
        <dbReference type="SAM" id="MobiDB-lite"/>
    </source>
</evidence>
<feature type="compositionally biased region" description="Pro residues" evidence="1">
    <location>
        <begin position="97"/>
        <end position="111"/>
    </location>
</feature>
<reference evidence="2 3" key="1">
    <citation type="submission" date="2020-05" db="EMBL/GenBank/DDBJ databases">
        <title>WGS assembly of Panicum virgatum.</title>
        <authorList>
            <person name="Lovell J.T."/>
            <person name="Jenkins J."/>
            <person name="Shu S."/>
            <person name="Juenger T.E."/>
            <person name="Schmutz J."/>
        </authorList>
    </citation>
    <scope>NUCLEOTIDE SEQUENCE [LARGE SCALE GENOMIC DNA]</scope>
    <source>
        <strain evidence="3">cv. AP13</strain>
    </source>
</reference>